<reference evidence="1" key="1">
    <citation type="submission" date="2019-02" db="EMBL/GenBank/DDBJ databases">
        <authorList>
            <person name="Gruber-Vodicka R. H."/>
            <person name="Seah K. B. B."/>
        </authorList>
    </citation>
    <scope>NUCLEOTIDE SEQUENCE</scope>
    <source>
        <strain evidence="3">BECK_SA2B12</strain>
        <strain evidence="1">BECK_SA2B15</strain>
        <strain evidence="2">BECK_SA2B20</strain>
    </source>
</reference>
<evidence type="ECO:0000313" key="3">
    <source>
        <dbReference type="EMBL" id="VFK03868.1"/>
    </source>
</evidence>
<dbReference type="Gene3D" id="3.40.50.300">
    <property type="entry name" value="P-loop containing nucleotide triphosphate hydrolases"/>
    <property type="match status" value="1"/>
</dbReference>
<sequence length="90" mass="10105">MKVGLTEAQLDNVQERCSHSYMKAHEDQFGPPLFPFVPEKKRATMIRTGKTGNSGELLTPAQQDRIDRFMLAELVRLGSDFPYAGKFMAG</sequence>
<dbReference type="SUPFAM" id="SSF52540">
    <property type="entry name" value="P-loop containing nucleoside triphosphate hydrolases"/>
    <property type="match status" value="1"/>
</dbReference>
<dbReference type="AlphaFoldDB" id="A0A450V2J4"/>
<accession>A0A450V2J4</accession>
<gene>
    <name evidence="1" type="ORF">BECKH772A_GA0070896_101516</name>
    <name evidence="2" type="ORF">BECKH772B_GA0070898_101536</name>
    <name evidence="3" type="ORF">BECKH772C_GA0070978_101486</name>
</gene>
<organism evidence="1">
    <name type="scientific">Candidatus Kentrum eta</name>
    <dbReference type="NCBI Taxonomy" id="2126337"/>
    <lineage>
        <taxon>Bacteria</taxon>
        <taxon>Pseudomonadati</taxon>
        <taxon>Pseudomonadota</taxon>
        <taxon>Gammaproteobacteria</taxon>
        <taxon>Candidatus Kentrum</taxon>
    </lineage>
</organism>
<dbReference type="EMBL" id="CAADFJ010000148">
    <property type="protein sequence ID" value="VFK03868.1"/>
    <property type="molecule type" value="Genomic_DNA"/>
</dbReference>
<evidence type="ECO:0000313" key="2">
    <source>
        <dbReference type="EMBL" id="VFJ99226.1"/>
    </source>
</evidence>
<evidence type="ECO:0000313" key="1">
    <source>
        <dbReference type="EMBL" id="VFJ98989.1"/>
    </source>
</evidence>
<protein>
    <submittedName>
        <fullName evidence="1">Uncharacterized protein</fullName>
    </submittedName>
</protein>
<dbReference type="EMBL" id="CAADFI010000153">
    <property type="protein sequence ID" value="VFJ99226.1"/>
    <property type="molecule type" value="Genomic_DNA"/>
</dbReference>
<proteinExistence type="predicted"/>
<dbReference type="InterPro" id="IPR027417">
    <property type="entry name" value="P-loop_NTPase"/>
</dbReference>
<name>A0A450V2J4_9GAMM</name>
<dbReference type="EMBL" id="CAADFG010000151">
    <property type="protein sequence ID" value="VFJ98989.1"/>
    <property type="molecule type" value="Genomic_DNA"/>
</dbReference>